<feature type="transmembrane region" description="Helical" evidence="2">
    <location>
        <begin position="79"/>
        <end position="97"/>
    </location>
</feature>
<feature type="transmembrane region" description="Helical" evidence="2">
    <location>
        <begin position="21"/>
        <end position="42"/>
    </location>
</feature>
<evidence type="ECO:0000256" key="1">
    <source>
        <dbReference type="SAM" id="MobiDB-lite"/>
    </source>
</evidence>
<keyword evidence="2" id="KW-0812">Transmembrane</keyword>
<feature type="transmembrane region" description="Helical" evidence="2">
    <location>
        <begin position="169"/>
        <end position="193"/>
    </location>
</feature>
<feature type="region of interest" description="Disordered" evidence="1">
    <location>
        <begin position="332"/>
        <end position="353"/>
    </location>
</feature>
<name>A0AAD4QIB2_9AGAM</name>
<proteinExistence type="predicted"/>
<sequence>MSSPLASIVAFYDYALQPVSALAWVGDPISILDIAAAFRLALILRQVRELFHNEHIAKTSSKNGQNVDLPEQRSRVRDLVTNFIMVFGGEAVVAPYLGLQPSFFLSGSYPFLFLGIGALVDSLPTVPELSLFTELPLAILDGFTRATFLCNFVPAMITTHASPAVSNSPYTLLLTTFVAANAGPFIVNVLSLLRPTPMTLTTPPELLPYGWTATDLWIAPLVTGLYATLTHAQPFFANLHALLFSFFSPLGLAPLSSNVEGAVVPLDANDARAACVLVLSALFSLRAVRSFGVGTPQPEPARAAYVTSAPVSNLGTSEGEQLEKELAARVAGAGKVGYSRSSPSSQLRRTKEF</sequence>
<evidence type="ECO:0000313" key="4">
    <source>
        <dbReference type="Proteomes" id="UP001201163"/>
    </source>
</evidence>
<gene>
    <name evidence="3" type="ORF">EDB92DRAFT_77099</name>
</gene>
<keyword evidence="2" id="KW-0472">Membrane</keyword>
<organism evidence="3 4">
    <name type="scientific">Lactarius akahatsu</name>
    <dbReference type="NCBI Taxonomy" id="416441"/>
    <lineage>
        <taxon>Eukaryota</taxon>
        <taxon>Fungi</taxon>
        <taxon>Dikarya</taxon>
        <taxon>Basidiomycota</taxon>
        <taxon>Agaricomycotina</taxon>
        <taxon>Agaricomycetes</taxon>
        <taxon>Russulales</taxon>
        <taxon>Russulaceae</taxon>
        <taxon>Lactarius</taxon>
    </lineage>
</organism>
<evidence type="ECO:0000313" key="3">
    <source>
        <dbReference type="EMBL" id="KAH9001571.1"/>
    </source>
</evidence>
<evidence type="ECO:0000256" key="2">
    <source>
        <dbReference type="SAM" id="Phobius"/>
    </source>
</evidence>
<dbReference type="AlphaFoldDB" id="A0AAD4QIB2"/>
<dbReference type="EMBL" id="JAKELL010000001">
    <property type="protein sequence ID" value="KAH9001571.1"/>
    <property type="molecule type" value="Genomic_DNA"/>
</dbReference>
<evidence type="ECO:0008006" key="5">
    <source>
        <dbReference type="Google" id="ProtNLM"/>
    </source>
</evidence>
<dbReference type="Proteomes" id="UP001201163">
    <property type="component" value="Unassembled WGS sequence"/>
</dbReference>
<keyword evidence="4" id="KW-1185">Reference proteome</keyword>
<keyword evidence="2" id="KW-1133">Transmembrane helix</keyword>
<reference evidence="3" key="1">
    <citation type="submission" date="2022-01" db="EMBL/GenBank/DDBJ databases">
        <title>Comparative genomics reveals a dynamic genome evolution in the ectomycorrhizal milk-cap (Lactarius) mushrooms.</title>
        <authorList>
            <consortium name="DOE Joint Genome Institute"/>
            <person name="Lebreton A."/>
            <person name="Tang N."/>
            <person name="Kuo A."/>
            <person name="LaButti K."/>
            <person name="Drula E."/>
            <person name="Barry K."/>
            <person name="Clum A."/>
            <person name="Lipzen A."/>
            <person name="Mousain D."/>
            <person name="Ng V."/>
            <person name="Wang R."/>
            <person name="Wang X."/>
            <person name="Dai Y."/>
            <person name="Henrissat B."/>
            <person name="Grigoriev I.V."/>
            <person name="Guerin-Laguette A."/>
            <person name="Yu F."/>
            <person name="Martin F.M."/>
        </authorList>
    </citation>
    <scope>NUCLEOTIDE SEQUENCE</scope>
    <source>
        <strain evidence="3">QP</strain>
    </source>
</reference>
<comment type="caution">
    <text evidence="3">The sequence shown here is derived from an EMBL/GenBank/DDBJ whole genome shotgun (WGS) entry which is preliminary data.</text>
</comment>
<accession>A0AAD4QIB2</accession>
<protein>
    <recommendedName>
        <fullName evidence="5">Proteophosphoglycan ppg4</fullName>
    </recommendedName>
</protein>